<gene>
    <name evidence="2" type="ordered locus">NFA_11410</name>
</gene>
<dbReference type="InterPro" id="IPR045596">
    <property type="entry name" value="DUF6459"/>
</dbReference>
<dbReference type="Pfam" id="PF20060">
    <property type="entry name" value="DUF6459"/>
    <property type="match status" value="1"/>
</dbReference>
<evidence type="ECO:0008006" key="4">
    <source>
        <dbReference type="Google" id="ProtNLM"/>
    </source>
</evidence>
<sequence length="166" mass="17845">MMSEGRKALSRAPQGEPPFRSAGAPVRAGRPAPRRSGARSGAGIQRTLRAVHAAERAAAADGATRFAERAVRMALEVLDRRRPVGQLARLADPTVLAAVRTLVSADLVPGRALGSAVHLRVRLRLLDTDTAEVWAGYDRGGRRFALAARVARTRATGWRLTALRVR</sequence>
<protein>
    <recommendedName>
        <fullName evidence="4">Alanine, arginine and proline rich protein</fullName>
    </recommendedName>
</protein>
<dbReference type="EMBL" id="AP006618">
    <property type="protein sequence ID" value="BAD55986.1"/>
    <property type="molecule type" value="Genomic_DNA"/>
</dbReference>
<dbReference type="AlphaFoldDB" id="Q5Z0Q5"/>
<dbReference type="HOGENOM" id="CLU_1600985_0_0_11"/>
<dbReference type="KEGG" id="nfa:NFA_11410"/>
<proteinExistence type="predicted"/>
<organism evidence="2 3">
    <name type="scientific">Nocardia farcinica (strain IFM 10152)</name>
    <dbReference type="NCBI Taxonomy" id="247156"/>
    <lineage>
        <taxon>Bacteria</taxon>
        <taxon>Bacillati</taxon>
        <taxon>Actinomycetota</taxon>
        <taxon>Actinomycetes</taxon>
        <taxon>Mycobacteriales</taxon>
        <taxon>Nocardiaceae</taxon>
        <taxon>Nocardia</taxon>
    </lineage>
</organism>
<reference evidence="2 3" key="1">
    <citation type="journal article" date="2004" name="Proc. Natl. Acad. Sci. U.S.A.">
        <title>The complete genomic sequence of Nocardia farcinica IFM 10152.</title>
        <authorList>
            <person name="Ishikawa J."/>
            <person name="Yamashita A."/>
            <person name="Mikami Y."/>
            <person name="Hoshino Y."/>
            <person name="Kurita H."/>
            <person name="Hotta K."/>
            <person name="Shiba T."/>
            <person name="Hattori M."/>
        </authorList>
    </citation>
    <scope>NUCLEOTIDE SEQUENCE [LARGE SCALE GENOMIC DNA]</scope>
    <source>
        <strain evidence="2 3">IFM 10152</strain>
    </source>
</reference>
<accession>Q5Z0Q5</accession>
<evidence type="ECO:0000313" key="3">
    <source>
        <dbReference type="Proteomes" id="UP000006820"/>
    </source>
</evidence>
<dbReference type="eggNOG" id="ENOG50332RH">
    <property type="taxonomic scope" value="Bacteria"/>
</dbReference>
<evidence type="ECO:0000313" key="2">
    <source>
        <dbReference type="EMBL" id="BAD55986.1"/>
    </source>
</evidence>
<feature type="compositionally biased region" description="Low complexity" evidence="1">
    <location>
        <begin position="20"/>
        <end position="31"/>
    </location>
</feature>
<keyword evidence="3" id="KW-1185">Reference proteome</keyword>
<feature type="region of interest" description="Disordered" evidence="1">
    <location>
        <begin position="1"/>
        <end position="44"/>
    </location>
</feature>
<evidence type="ECO:0000256" key="1">
    <source>
        <dbReference type="SAM" id="MobiDB-lite"/>
    </source>
</evidence>
<name>Q5Z0Q5_NOCFA</name>
<dbReference type="STRING" id="247156.NFA_11410"/>
<dbReference type="Proteomes" id="UP000006820">
    <property type="component" value="Chromosome"/>
</dbReference>